<dbReference type="EMBL" id="JANAKD010001422">
    <property type="protein sequence ID" value="KAJ3479616.1"/>
    <property type="molecule type" value="Genomic_DNA"/>
</dbReference>
<dbReference type="Proteomes" id="UP001148737">
    <property type="component" value="Unassembled WGS sequence"/>
</dbReference>
<comment type="caution">
    <text evidence="1">The sequence shown here is derived from an EMBL/GenBank/DDBJ whole genome shotgun (WGS) entry which is preliminary data.</text>
</comment>
<evidence type="ECO:0000313" key="1">
    <source>
        <dbReference type="EMBL" id="KAJ3479616.1"/>
    </source>
</evidence>
<accession>A0ACC1QMN3</accession>
<evidence type="ECO:0000313" key="2">
    <source>
        <dbReference type="Proteomes" id="UP001148737"/>
    </source>
</evidence>
<keyword evidence="2" id="KW-1185">Reference proteome</keyword>
<reference evidence="1" key="1">
    <citation type="submission" date="2022-07" db="EMBL/GenBank/DDBJ databases">
        <title>Genome Sequence of Lecanicillium saksenae.</title>
        <authorList>
            <person name="Buettner E."/>
        </authorList>
    </citation>
    <scope>NUCLEOTIDE SEQUENCE</scope>
    <source>
        <strain evidence="1">VT-O1</strain>
    </source>
</reference>
<organism evidence="1 2">
    <name type="scientific">Lecanicillium saksenae</name>
    <dbReference type="NCBI Taxonomy" id="468837"/>
    <lineage>
        <taxon>Eukaryota</taxon>
        <taxon>Fungi</taxon>
        <taxon>Dikarya</taxon>
        <taxon>Ascomycota</taxon>
        <taxon>Pezizomycotina</taxon>
        <taxon>Sordariomycetes</taxon>
        <taxon>Hypocreomycetidae</taxon>
        <taxon>Hypocreales</taxon>
        <taxon>Cordycipitaceae</taxon>
        <taxon>Lecanicillium</taxon>
    </lineage>
</organism>
<sequence>MLDNMPDLEREVEDGLGQEIGEECGEKYGRVERVYIDTATQRVFIKFTDQISALKAVSELQGRVFNGNTITPKYYNSDAFDKGVYTK</sequence>
<name>A0ACC1QMN3_9HYPO</name>
<proteinExistence type="predicted"/>
<protein>
    <submittedName>
        <fullName evidence="1">Uncharacterized protein</fullName>
    </submittedName>
</protein>
<gene>
    <name evidence="1" type="ORF">NLG97_g8277</name>
</gene>